<evidence type="ECO:0000313" key="2">
    <source>
        <dbReference type="Proteomes" id="UP000006437"/>
    </source>
</evidence>
<dbReference type="Proteomes" id="UP000006437">
    <property type="component" value="Unassembled WGS sequence"/>
</dbReference>
<dbReference type="AlphaFoldDB" id="G9X2U1"/>
<dbReference type="HOGENOM" id="CLU_3046342_0_0_9"/>
<protein>
    <submittedName>
        <fullName evidence="1">Uncharacterized protein</fullName>
    </submittedName>
</protein>
<comment type="caution">
    <text evidence="1">The sequence shown here is derived from an EMBL/GenBank/DDBJ whole genome shotgun (WGS) entry which is preliminary data.</text>
</comment>
<reference evidence="1 2" key="1">
    <citation type="submission" date="2011-08" db="EMBL/GenBank/DDBJ databases">
        <title>The Genome Sequence of Eubacteriaceae bacterium ACC19a.</title>
        <authorList>
            <consortium name="The Broad Institute Genome Sequencing Platform"/>
            <person name="Earl A."/>
            <person name="Ward D."/>
            <person name="Feldgarden M."/>
            <person name="Gevers D."/>
            <person name="Sizova M."/>
            <person name="Hazen A."/>
            <person name="Epstein S."/>
            <person name="Young S.K."/>
            <person name="Zeng Q."/>
            <person name="Gargeya S."/>
            <person name="Fitzgerald M."/>
            <person name="Haas B."/>
            <person name="Abouelleil A."/>
            <person name="Alvarado L."/>
            <person name="Arachchi H.M."/>
            <person name="Berlin A."/>
            <person name="Brown A."/>
            <person name="Chapman S.B."/>
            <person name="Chen Z."/>
            <person name="Dunbar C."/>
            <person name="Freedman E."/>
            <person name="Gearin G."/>
            <person name="Gellesch M."/>
            <person name="Goldberg J."/>
            <person name="Griggs A."/>
            <person name="Gujja S."/>
            <person name="Heiman D."/>
            <person name="Howarth C."/>
            <person name="Larson L."/>
            <person name="Lui A."/>
            <person name="MacDonald P.J.P."/>
            <person name="Montmayeur A."/>
            <person name="Murphy C."/>
            <person name="Neiman D."/>
            <person name="Pearson M."/>
            <person name="Priest M."/>
            <person name="Roberts A."/>
            <person name="Saif S."/>
            <person name="Shea T."/>
            <person name="Shenoy N."/>
            <person name="Sisk P."/>
            <person name="Stolte C."/>
            <person name="Sykes S."/>
            <person name="Wortman J."/>
            <person name="Nusbaum C."/>
            <person name="Birren B."/>
        </authorList>
    </citation>
    <scope>NUCLEOTIDE SEQUENCE [LARGE SCALE GENOMIC DNA]</scope>
    <source>
        <strain evidence="1 2">ACC19a</strain>
    </source>
</reference>
<evidence type="ECO:0000313" key="1">
    <source>
        <dbReference type="EMBL" id="EHL11161.1"/>
    </source>
</evidence>
<dbReference type="EMBL" id="AFZE01000056">
    <property type="protein sequence ID" value="EHL11161.1"/>
    <property type="molecule type" value="Genomic_DNA"/>
</dbReference>
<proteinExistence type="predicted"/>
<name>G9X2U1_9FIRM</name>
<accession>G9X2U1</accession>
<dbReference type="RefSeq" id="WP_009524934.1">
    <property type="nucleotide sequence ID" value="NZ_JH414548.1"/>
</dbReference>
<gene>
    <name evidence="1" type="ORF">HMPREF9629_00698</name>
</gene>
<dbReference type="BioCyc" id="EBAC796937-HMP:GMGH-700-MONOMER"/>
<organism evidence="1 2">
    <name type="scientific">Peptoanaerobacter stomatis</name>
    <dbReference type="NCBI Taxonomy" id="796937"/>
    <lineage>
        <taxon>Bacteria</taxon>
        <taxon>Bacillati</taxon>
        <taxon>Bacillota</taxon>
        <taxon>Clostridia</taxon>
        <taxon>Peptostreptococcales</taxon>
        <taxon>Filifactoraceae</taxon>
        <taxon>Peptoanaerobacter</taxon>
    </lineage>
</organism>
<sequence length="54" mass="6649">MVKLIKKLIQKLIRKYEKSKYEKALEIYRKANFNNIMTLNKGFWRFLKSQVNKL</sequence>